<evidence type="ECO:0000256" key="1">
    <source>
        <dbReference type="ARBA" id="ARBA00008954"/>
    </source>
</evidence>
<dbReference type="Gene3D" id="3.40.640.10">
    <property type="entry name" value="Type I PLP-dependent aspartate aminotransferase-like (Major domain)"/>
    <property type="match status" value="1"/>
</dbReference>
<dbReference type="InterPro" id="IPR005814">
    <property type="entry name" value="Aminotrans_3"/>
</dbReference>
<evidence type="ECO:0000313" key="3">
    <source>
        <dbReference type="EMBL" id="OQV24479.1"/>
    </source>
</evidence>
<dbReference type="PANTHER" id="PTHR45688">
    <property type="match status" value="1"/>
</dbReference>
<keyword evidence="2" id="KW-0663">Pyridoxal phosphate</keyword>
<dbReference type="InterPro" id="IPR015421">
    <property type="entry name" value="PyrdxlP-dep_Trfase_major"/>
</dbReference>
<organism evidence="3 4">
    <name type="scientific">Hypsibius exemplaris</name>
    <name type="common">Freshwater tardigrade</name>
    <dbReference type="NCBI Taxonomy" id="2072580"/>
    <lineage>
        <taxon>Eukaryota</taxon>
        <taxon>Metazoa</taxon>
        <taxon>Ecdysozoa</taxon>
        <taxon>Tardigrada</taxon>
        <taxon>Eutardigrada</taxon>
        <taxon>Parachela</taxon>
        <taxon>Hypsibioidea</taxon>
        <taxon>Hypsibiidae</taxon>
        <taxon>Hypsibius</taxon>
    </lineage>
</organism>
<protein>
    <submittedName>
        <fullName evidence="3">Alanine--glyoxylate aminotransferase 2-like</fullName>
    </submittedName>
</protein>
<proteinExistence type="inferred from homology"/>
<dbReference type="Proteomes" id="UP000192578">
    <property type="component" value="Unassembled WGS sequence"/>
</dbReference>
<comment type="caution">
    <text evidence="3">The sequence shown here is derived from an EMBL/GenBank/DDBJ whole genome shotgun (WGS) entry which is preliminary data.</text>
</comment>
<keyword evidence="4" id="KW-1185">Reference proteome</keyword>
<dbReference type="EMBL" id="MTYJ01000006">
    <property type="protein sequence ID" value="OQV24479.1"/>
    <property type="molecule type" value="Genomic_DNA"/>
</dbReference>
<accession>A0A1W0XAB7</accession>
<name>A0A1W0XAB7_HYPEX</name>
<dbReference type="CDD" id="cd00610">
    <property type="entry name" value="OAT_like"/>
    <property type="match status" value="1"/>
</dbReference>
<reference evidence="4" key="1">
    <citation type="submission" date="2017-01" db="EMBL/GenBank/DDBJ databases">
        <title>Comparative genomics of anhydrobiosis in the tardigrade Hypsibius dujardini.</title>
        <authorList>
            <person name="Yoshida Y."/>
            <person name="Koutsovoulos G."/>
            <person name="Laetsch D."/>
            <person name="Stevens L."/>
            <person name="Kumar S."/>
            <person name="Horikawa D."/>
            <person name="Ishino K."/>
            <person name="Komine S."/>
            <person name="Tomita M."/>
            <person name="Blaxter M."/>
            <person name="Arakawa K."/>
        </authorList>
    </citation>
    <scope>NUCLEOTIDE SEQUENCE [LARGE SCALE GENOMIC DNA]</scope>
    <source>
        <strain evidence="4">Z151</strain>
    </source>
</reference>
<dbReference type="Pfam" id="PF00202">
    <property type="entry name" value="Aminotran_3"/>
    <property type="match status" value="1"/>
</dbReference>
<dbReference type="GO" id="GO:0005739">
    <property type="term" value="C:mitochondrion"/>
    <property type="evidence" value="ECO:0007669"/>
    <property type="project" value="TreeGrafter"/>
</dbReference>
<dbReference type="GO" id="GO:0008483">
    <property type="term" value="F:transaminase activity"/>
    <property type="evidence" value="ECO:0007669"/>
    <property type="project" value="UniProtKB-KW"/>
</dbReference>
<evidence type="ECO:0000256" key="2">
    <source>
        <dbReference type="ARBA" id="ARBA00022898"/>
    </source>
</evidence>
<dbReference type="InterPro" id="IPR015422">
    <property type="entry name" value="PyrdxlP-dep_Trfase_small"/>
</dbReference>
<dbReference type="AlphaFoldDB" id="A0A1W0XAB7"/>
<dbReference type="InterPro" id="IPR049704">
    <property type="entry name" value="Aminotrans_3_PPA_site"/>
</dbReference>
<keyword evidence="3" id="KW-0808">Transferase</keyword>
<gene>
    <name evidence="3" type="ORF">BV898_01541</name>
</gene>
<keyword evidence="3" id="KW-0032">Aminotransferase</keyword>
<sequence>MAVQKERGLCNSEPVQHSTVWVTQHSTAQHSVGRTAQHSTAQCGSAQQCGSHSTVQCEHSTVVWFSTAVWVTQHSTTQHSSVGRTAHKSNIFPVANCTSIMAIDDIAEGGLSNDSLVVVPNGLTVTKDKLLPASLQSTGISETTALTKADTLALRNKHISNSCTVFFHENPLKIVRAQRQYMYDENGIEYLDCINNVAHVGHCHPKVVAAAANQLAQQCTNSRFLHDNMVLCAQKIASTMPEQLSVVFFVNSGSEANDLAIRLSRHYTGHKDVVILDHAYHGTTITTTDISPHKWHHLKDYKQKKWVHVAPQPDAYRGMFRSPEHTDADLGRLYAGEVEKITDRIAKEGRGVGLFLAESLQSCAGQVFLPEGYLKPVYEAVRSTGGLCLADEVQTGFGRIGTHYWAFQEQGVIPDFVTIGKSMGNGFPVAALVTTPEIAGTFVKMGIEYFNSYGGNAASCAATLAVMQVIEDEQLQNHAKRVGDYFLTGLIALQKKHRQIGDVRGKGLFLGIEIVSDRVKRIPDACTAHLIIMAMRARNVILSVEGPADNVVKIKPPMCFTTANVDLLLGIMDECLSSAGEAAVAIESAIERDHVLNEE</sequence>
<dbReference type="InterPro" id="IPR015424">
    <property type="entry name" value="PyrdxlP-dep_Trfase"/>
</dbReference>
<dbReference type="OrthoDB" id="10261433at2759"/>
<dbReference type="SUPFAM" id="SSF53383">
    <property type="entry name" value="PLP-dependent transferases"/>
    <property type="match status" value="1"/>
</dbReference>
<dbReference type="GO" id="GO:0030170">
    <property type="term" value="F:pyridoxal phosphate binding"/>
    <property type="evidence" value="ECO:0007669"/>
    <property type="project" value="InterPro"/>
</dbReference>
<evidence type="ECO:0000313" key="4">
    <source>
        <dbReference type="Proteomes" id="UP000192578"/>
    </source>
</evidence>
<dbReference type="PROSITE" id="PS00600">
    <property type="entry name" value="AA_TRANSFER_CLASS_3"/>
    <property type="match status" value="1"/>
</dbReference>
<dbReference type="Gene3D" id="3.90.1150.10">
    <property type="entry name" value="Aspartate Aminotransferase, domain 1"/>
    <property type="match status" value="1"/>
</dbReference>
<comment type="similarity">
    <text evidence="1">Belongs to the class-III pyridoxal-phosphate-dependent aminotransferase family.</text>
</comment>
<dbReference type="PANTHER" id="PTHR45688:SF13">
    <property type="entry name" value="ALANINE--GLYOXYLATE AMINOTRANSFERASE 2-LIKE"/>
    <property type="match status" value="1"/>
</dbReference>